<dbReference type="Pfam" id="PF04134">
    <property type="entry name" value="DCC1-like"/>
    <property type="match status" value="1"/>
</dbReference>
<evidence type="ECO:0008006" key="3">
    <source>
        <dbReference type="Google" id="ProtNLM"/>
    </source>
</evidence>
<dbReference type="Proteomes" id="UP001321498">
    <property type="component" value="Chromosome"/>
</dbReference>
<gene>
    <name evidence="1" type="ORF">GCM10025866_05220</name>
</gene>
<name>A0ABM8G8T6_9MICO</name>
<keyword evidence="2" id="KW-1185">Reference proteome</keyword>
<accession>A0ABM8G8T6</accession>
<proteinExistence type="predicted"/>
<protein>
    <recommendedName>
        <fullName evidence="3">DUF393 domain-containing protein</fullName>
    </recommendedName>
</protein>
<dbReference type="EMBL" id="AP027731">
    <property type="protein sequence ID" value="BDZ44613.1"/>
    <property type="molecule type" value="Genomic_DNA"/>
</dbReference>
<sequence>MTQDNVLIFDGDCSFCSSCVDWLEANLPSMPTAVPYQWADLEGYGLSLAEAESRVWLVTPGKQYGGAAAVTALLREQPGAAFRFLGWLGQSPPLSFVADGVYWVVAKLRHVLPGGTPTCRR</sequence>
<reference evidence="2" key="1">
    <citation type="journal article" date="2019" name="Int. J. Syst. Evol. Microbiol.">
        <title>The Global Catalogue of Microorganisms (GCM) 10K type strain sequencing project: providing services to taxonomists for standard genome sequencing and annotation.</title>
        <authorList>
            <consortium name="The Broad Institute Genomics Platform"/>
            <consortium name="The Broad Institute Genome Sequencing Center for Infectious Disease"/>
            <person name="Wu L."/>
            <person name="Ma J."/>
        </authorList>
    </citation>
    <scope>NUCLEOTIDE SEQUENCE [LARGE SCALE GENOMIC DNA]</scope>
    <source>
        <strain evidence="2">NBRC 108725</strain>
    </source>
</reference>
<evidence type="ECO:0000313" key="1">
    <source>
        <dbReference type="EMBL" id="BDZ44613.1"/>
    </source>
</evidence>
<evidence type="ECO:0000313" key="2">
    <source>
        <dbReference type="Proteomes" id="UP001321498"/>
    </source>
</evidence>
<dbReference type="RefSeq" id="WP_286278055.1">
    <property type="nucleotide sequence ID" value="NZ_AP027731.1"/>
</dbReference>
<organism evidence="1 2">
    <name type="scientific">Naasia aerilata</name>
    <dbReference type="NCBI Taxonomy" id="1162966"/>
    <lineage>
        <taxon>Bacteria</taxon>
        <taxon>Bacillati</taxon>
        <taxon>Actinomycetota</taxon>
        <taxon>Actinomycetes</taxon>
        <taxon>Micrococcales</taxon>
        <taxon>Microbacteriaceae</taxon>
        <taxon>Naasia</taxon>
    </lineage>
</organism>
<dbReference type="InterPro" id="IPR007263">
    <property type="entry name" value="DCC1-like"/>
</dbReference>